<dbReference type="FunFam" id="3.30.559.10:FF:000008">
    <property type="entry name" value="Tryptamine hydroxycinnamoyl transferase"/>
    <property type="match status" value="1"/>
</dbReference>
<dbReference type="AlphaFoldDB" id="A0AAV3Q2Z7"/>
<dbReference type="EMBL" id="BAABME010002910">
    <property type="protein sequence ID" value="GAA0156612.1"/>
    <property type="molecule type" value="Genomic_DNA"/>
</dbReference>
<dbReference type="GO" id="GO:0016747">
    <property type="term" value="F:acyltransferase activity, transferring groups other than amino-acyl groups"/>
    <property type="evidence" value="ECO:0007669"/>
    <property type="project" value="TreeGrafter"/>
</dbReference>
<evidence type="ECO:0000256" key="1">
    <source>
        <dbReference type="ARBA" id="ARBA00009861"/>
    </source>
</evidence>
<protein>
    <submittedName>
        <fullName evidence="4">Acetyltransferase</fullName>
    </submittedName>
</protein>
<evidence type="ECO:0000313" key="5">
    <source>
        <dbReference type="Proteomes" id="UP001454036"/>
    </source>
</evidence>
<organism evidence="4 5">
    <name type="scientific">Lithospermum erythrorhizon</name>
    <name type="common">Purple gromwell</name>
    <name type="synonym">Lithospermum officinale var. erythrorhizon</name>
    <dbReference type="NCBI Taxonomy" id="34254"/>
    <lineage>
        <taxon>Eukaryota</taxon>
        <taxon>Viridiplantae</taxon>
        <taxon>Streptophyta</taxon>
        <taxon>Embryophyta</taxon>
        <taxon>Tracheophyta</taxon>
        <taxon>Spermatophyta</taxon>
        <taxon>Magnoliopsida</taxon>
        <taxon>eudicotyledons</taxon>
        <taxon>Gunneridae</taxon>
        <taxon>Pentapetalae</taxon>
        <taxon>asterids</taxon>
        <taxon>lamiids</taxon>
        <taxon>Boraginales</taxon>
        <taxon>Boraginaceae</taxon>
        <taxon>Boraginoideae</taxon>
        <taxon>Lithospermeae</taxon>
        <taxon>Lithospermum</taxon>
    </lineage>
</organism>
<reference evidence="4 5" key="1">
    <citation type="submission" date="2024-01" db="EMBL/GenBank/DDBJ databases">
        <title>The complete chloroplast genome sequence of Lithospermum erythrorhizon: insights into the phylogenetic relationship among Boraginaceae species and the maternal lineages of purple gromwells.</title>
        <authorList>
            <person name="Okada T."/>
            <person name="Watanabe K."/>
        </authorList>
    </citation>
    <scope>NUCLEOTIDE SEQUENCE [LARGE SCALE GENOMIC DNA]</scope>
</reference>
<evidence type="ECO:0000313" key="4">
    <source>
        <dbReference type="EMBL" id="GAA0156612.1"/>
    </source>
</evidence>
<keyword evidence="2" id="KW-0808">Transferase</keyword>
<dbReference type="Pfam" id="PF02458">
    <property type="entry name" value="Transferase"/>
    <property type="match status" value="1"/>
</dbReference>
<name>A0AAV3Q2Z7_LITER</name>
<dbReference type="PANTHER" id="PTHR31642">
    <property type="entry name" value="TRICHOTHECENE 3-O-ACETYLTRANSFERASE"/>
    <property type="match status" value="1"/>
</dbReference>
<dbReference type="PANTHER" id="PTHR31642:SF13">
    <property type="entry name" value="AGMATINE HYDROXYCINNAMOYLTRANSFERASE 1"/>
    <property type="match status" value="1"/>
</dbReference>
<dbReference type="Gene3D" id="3.30.559.10">
    <property type="entry name" value="Chloramphenicol acetyltransferase-like domain"/>
    <property type="match status" value="2"/>
</dbReference>
<keyword evidence="3" id="KW-0012">Acyltransferase</keyword>
<gene>
    <name evidence="4" type="ORF">LIER_14066</name>
</gene>
<comment type="caution">
    <text evidence="4">The sequence shown here is derived from an EMBL/GenBank/DDBJ whole genome shotgun (WGS) entry which is preliminary data.</text>
</comment>
<evidence type="ECO:0000256" key="2">
    <source>
        <dbReference type="ARBA" id="ARBA00022679"/>
    </source>
</evidence>
<comment type="similarity">
    <text evidence="1">Belongs to the plant acyltransferase family.</text>
</comment>
<evidence type="ECO:0000256" key="3">
    <source>
        <dbReference type="ARBA" id="ARBA00023315"/>
    </source>
</evidence>
<dbReference type="InterPro" id="IPR050317">
    <property type="entry name" value="Plant_Fungal_Acyltransferase"/>
</dbReference>
<dbReference type="Proteomes" id="UP001454036">
    <property type="component" value="Unassembled WGS sequence"/>
</dbReference>
<keyword evidence="5" id="KW-1185">Reference proteome</keyword>
<accession>A0AAV3Q2Z7</accession>
<sequence length="440" mass="49672">MKLTIENSRIIKPYYEPNTTPPSMKDHIPLTVFDKANYDTQVGVVFAYHPPTPPNAAIELGLRKALSIFRPFAGRFGKDKDGEKIILLNDEGVKFIEASVDAPLDETTTLEPFSPTLEMLHPSTKDDVDELAQVQLTRFSCGSLLVGWVSHHLVADAQSGSSFLAAWGQSARGVEISQIPLIDRNNLFAPREVPQFDQFEHRGVEYMDKSLKHDPSTYSALADQILVHKVRYPKEFIAKLKSNASSQLGDENRPYSTFESLVSHVWRTITKARGLDEDVTTYVKISVNGRMRIKPNIPNYFGNLVLWALPTSTVKDLINEPISYAAKLIHDSLAKMNDEYFASFIDFANYKVKEEELIPTVDIKKRVYTPNVIVDSWLKFPFYDLDFGTGFPFAFTPANVTMDGFFFLLPPSPQNGSVDVFVSLFKDKLETFKEVCYSLD</sequence>
<dbReference type="InterPro" id="IPR023213">
    <property type="entry name" value="CAT-like_dom_sf"/>
</dbReference>
<proteinExistence type="inferred from homology"/>